<dbReference type="Pfam" id="PF00679">
    <property type="entry name" value="EFG_C"/>
    <property type="match status" value="1"/>
</dbReference>
<dbReference type="AlphaFoldDB" id="A0A3P7IID6"/>
<dbReference type="Proteomes" id="UP000270094">
    <property type="component" value="Unassembled WGS sequence"/>
</dbReference>
<sequence length="304" mass="34255">MDVCNEHLHSCRGSWWHRKSKEEVAELVERVWSFGPDRARANILFNGIPSYQRKSIWESRSDLDCRPFDQAIISGFELFVTAGPLCHEIMRGVAVIVEEWTVDEEDAAVAGQLMTAMRATCKAGAEKLALRLVAAMYRCVALKTFENKLEKMASQKFCTNFGSSSRAEFRCTVTTASQALGKVHAVLAQRKAKVLNEDINEATGLFEVTALMPVVESFAFCDHLRKNTSGMASAQLEFSHWQLIDEDPYWQPSTLEEMEEFGVKGDSPNHARGYMDAVRRRKGLPTDDVIVVSAEKQRNLKKNK</sequence>
<keyword evidence="3" id="KW-1185">Reference proteome</keyword>
<accession>A0A3P7IID6</accession>
<evidence type="ECO:0000259" key="1">
    <source>
        <dbReference type="SMART" id="SM00838"/>
    </source>
</evidence>
<dbReference type="PANTHER" id="PTHR42908">
    <property type="entry name" value="TRANSLATION ELONGATION FACTOR-RELATED"/>
    <property type="match status" value="1"/>
</dbReference>
<dbReference type="Pfam" id="PF25118">
    <property type="entry name" value="EFL1"/>
    <property type="match status" value="1"/>
</dbReference>
<feature type="domain" description="Elongation factor EFG" evidence="1">
    <location>
        <begin position="169"/>
        <end position="252"/>
    </location>
</feature>
<dbReference type="InterPro" id="IPR020568">
    <property type="entry name" value="Ribosomal_Su5_D2-typ_SF"/>
</dbReference>
<organism evidence="2 3">
    <name type="scientific">Strongylus vulgaris</name>
    <name type="common">Blood worm</name>
    <dbReference type="NCBI Taxonomy" id="40348"/>
    <lineage>
        <taxon>Eukaryota</taxon>
        <taxon>Metazoa</taxon>
        <taxon>Ecdysozoa</taxon>
        <taxon>Nematoda</taxon>
        <taxon>Chromadorea</taxon>
        <taxon>Rhabditida</taxon>
        <taxon>Rhabditina</taxon>
        <taxon>Rhabditomorpha</taxon>
        <taxon>Strongyloidea</taxon>
        <taxon>Strongylidae</taxon>
        <taxon>Strongylus</taxon>
    </lineage>
</organism>
<dbReference type="EMBL" id="UYYB01011940">
    <property type="protein sequence ID" value="VDM69356.1"/>
    <property type="molecule type" value="Genomic_DNA"/>
</dbReference>
<name>A0A3P7IID6_STRVU</name>
<dbReference type="GO" id="GO:0043022">
    <property type="term" value="F:ribosome binding"/>
    <property type="evidence" value="ECO:0007669"/>
    <property type="project" value="TreeGrafter"/>
</dbReference>
<dbReference type="FunFam" id="3.30.70.240:FF:000006">
    <property type="entry name" value="Elongation factor like GTPase 1"/>
    <property type="match status" value="1"/>
</dbReference>
<dbReference type="SMART" id="SM00838">
    <property type="entry name" value="EFG_C"/>
    <property type="match status" value="1"/>
</dbReference>
<dbReference type="Gene3D" id="3.30.230.10">
    <property type="match status" value="1"/>
</dbReference>
<dbReference type="SUPFAM" id="SSF54211">
    <property type="entry name" value="Ribosomal protein S5 domain 2-like"/>
    <property type="match status" value="1"/>
</dbReference>
<protein>
    <recommendedName>
        <fullName evidence="1">Elongation factor EFG domain-containing protein</fullName>
    </recommendedName>
</protein>
<dbReference type="GO" id="GO:1990904">
    <property type="term" value="C:ribonucleoprotein complex"/>
    <property type="evidence" value="ECO:0007669"/>
    <property type="project" value="TreeGrafter"/>
</dbReference>
<evidence type="ECO:0000313" key="3">
    <source>
        <dbReference type="Proteomes" id="UP000270094"/>
    </source>
</evidence>
<dbReference type="GO" id="GO:0042256">
    <property type="term" value="P:cytosolic ribosome assembly"/>
    <property type="evidence" value="ECO:0007669"/>
    <property type="project" value="TreeGrafter"/>
</dbReference>
<dbReference type="CDD" id="cd04096">
    <property type="entry name" value="eEF2_snRNP_like_C"/>
    <property type="match status" value="1"/>
</dbReference>
<dbReference type="PANTHER" id="PTHR42908:SF3">
    <property type="entry name" value="ELONGATION FACTOR-LIKE GTPASE 1"/>
    <property type="match status" value="1"/>
</dbReference>
<dbReference type="InterPro" id="IPR035647">
    <property type="entry name" value="EFG_III/V"/>
</dbReference>
<dbReference type="SUPFAM" id="SSF54980">
    <property type="entry name" value="EF-G C-terminal domain-like"/>
    <property type="match status" value="1"/>
</dbReference>
<dbReference type="InterPro" id="IPR014721">
    <property type="entry name" value="Ribsml_uS5_D2-typ_fold_subgr"/>
</dbReference>
<gene>
    <name evidence="2" type="ORF">SVUK_LOCUS4354</name>
</gene>
<dbReference type="GO" id="GO:0005829">
    <property type="term" value="C:cytosol"/>
    <property type="evidence" value="ECO:0007669"/>
    <property type="project" value="TreeGrafter"/>
</dbReference>
<dbReference type="InterPro" id="IPR000640">
    <property type="entry name" value="EFG_V-like"/>
</dbReference>
<dbReference type="Gene3D" id="3.30.70.240">
    <property type="match status" value="1"/>
</dbReference>
<proteinExistence type="predicted"/>
<dbReference type="CDD" id="cd01681">
    <property type="entry name" value="aeEF2_snRNP_like_IV"/>
    <property type="match status" value="1"/>
</dbReference>
<reference evidence="2 3" key="1">
    <citation type="submission" date="2018-11" db="EMBL/GenBank/DDBJ databases">
        <authorList>
            <consortium name="Pathogen Informatics"/>
        </authorList>
    </citation>
    <scope>NUCLEOTIDE SEQUENCE [LARGE SCALE GENOMIC DNA]</scope>
</reference>
<dbReference type="InterPro" id="IPR056752">
    <property type="entry name" value="EFL1"/>
</dbReference>
<dbReference type="GO" id="GO:0003924">
    <property type="term" value="F:GTPase activity"/>
    <property type="evidence" value="ECO:0007669"/>
    <property type="project" value="UniProtKB-ARBA"/>
</dbReference>
<dbReference type="OrthoDB" id="364892at2759"/>
<evidence type="ECO:0000313" key="2">
    <source>
        <dbReference type="EMBL" id="VDM69356.1"/>
    </source>
</evidence>